<comment type="caution">
    <text evidence="2">The sequence shown here is derived from an EMBL/GenBank/DDBJ whole genome shotgun (WGS) entry which is preliminary data.</text>
</comment>
<feature type="compositionally biased region" description="Basic residues" evidence="1">
    <location>
        <begin position="273"/>
        <end position="285"/>
    </location>
</feature>
<feature type="region of interest" description="Disordered" evidence="1">
    <location>
        <begin position="366"/>
        <end position="395"/>
    </location>
</feature>
<dbReference type="GO" id="GO:0000500">
    <property type="term" value="C:RNA polymerase I upstream activating factor complex"/>
    <property type="evidence" value="ECO:0007669"/>
    <property type="project" value="InterPro"/>
</dbReference>
<dbReference type="Proteomes" id="UP001219525">
    <property type="component" value="Unassembled WGS sequence"/>
</dbReference>
<dbReference type="GO" id="GO:0006361">
    <property type="term" value="P:transcription initiation at RNA polymerase I promoter"/>
    <property type="evidence" value="ECO:0007669"/>
    <property type="project" value="TreeGrafter"/>
</dbReference>
<dbReference type="GO" id="GO:0001181">
    <property type="term" value="F:RNA polymerase I general transcription initiation factor activity"/>
    <property type="evidence" value="ECO:0007669"/>
    <property type="project" value="TreeGrafter"/>
</dbReference>
<reference evidence="2" key="1">
    <citation type="submission" date="2023-03" db="EMBL/GenBank/DDBJ databases">
        <title>Massive genome expansion in bonnet fungi (Mycena s.s.) driven by repeated elements and novel gene families across ecological guilds.</title>
        <authorList>
            <consortium name="Lawrence Berkeley National Laboratory"/>
            <person name="Harder C.B."/>
            <person name="Miyauchi S."/>
            <person name="Viragh M."/>
            <person name="Kuo A."/>
            <person name="Thoen E."/>
            <person name="Andreopoulos B."/>
            <person name="Lu D."/>
            <person name="Skrede I."/>
            <person name="Drula E."/>
            <person name="Henrissat B."/>
            <person name="Morin E."/>
            <person name="Kohler A."/>
            <person name="Barry K."/>
            <person name="LaButti K."/>
            <person name="Morin E."/>
            <person name="Salamov A."/>
            <person name="Lipzen A."/>
            <person name="Mereny Z."/>
            <person name="Hegedus B."/>
            <person name="Baldrian P."/>
            <person name="Stursova M."/>
            <person name="Weitz H."/>
            <person name="Taylor A."/>
            <person name="Grigoriev I.V."/>
            <person name="Nagy L.G."/>
            <person name="Martin F."/>
            <person name="Kauserud H."/>
        </authorList>
    </citation>
    <scope>NUCLEOTIDE SEQUENCE</scope>
    <source>
        <strain evidence="2">9144</strain>
    </source>
</reference>
<feature type="compositionally biased region" description="Pro residues" evidence="1">
    <location>
        <begin position="246"/>
        <end position="258"/>
    </location>
</feature>
<feature type="region of interest" description="Disordered" evidence="1">
    <location>
        <begin position="226"/>
        <end position="330"/>
    </location>
</feature>
<dbReference type="GO" id="GO:0000182">
    <property type="term" value="F:rDNA binding"/>
    <property type="evidence" value="ECO:0007669"/>
    <property type="project" value="TreeGrafter"/>
</dbReference>
<dbReference type="PANTHER" id="PTHR28079">
    <property type="entry name" value="RNA POLYMERASE I-SPECIFIC TRANSCRIPTION INITIATION FACTOR RRN5"/>
    <property type="match status" value="1"/>
</dbReference>
<dbReference type="InterPro" id="IPR039601">
    <property type="entry name" value="Rrn5"/>
</dbReference>
<organism evidence="2 3">
    <name type="scientific">Mycena pura</name>
    <dbReference type="NCBI Taxonomy" id="153505"/>
    <lineage>
        <taxon>Eukaryota</taxon>
        <taxon>Fungi</taxon>
        <taxon>Dikarya</taxon>
        <taxon>Basidiomycota</taxon>
        <taxon>Agaricomycotina</taxon>
        <taxon>Agaricomycetes</taxon>
        <taxon>Agaricomycetidae</taxon>
        <taxon>Agaricales</taxon>
        <taxon>Marasmiineae</taxon>
        <taxon>Mycenaceae</taxon>
        <taxon>Mycena</taxon>
    </lineage>
</organism>
<feature type="compositionally biased region" description="Basic residues" evidence="1">
    <location>
        <begin position="316"/>
        <end position="329"/>
    </location>
</feature>
<name>A0AAD6VPL2_9AGAR</name>
<feature type="compositionally biased region" description="Basic and acidic residues" evidence="1">
    <location>
        <begin position="286"/>
        <end position="296"/>
    </location>
</feature>
<sequence length="644" mass="72119">MSEPYLSDYEYHLRQLRAHLAGDTDQPLPSSFIPPAGYWTSREKDLFFHALVVHSRFRPDLIAASVKSKTIIDVCAYIDALDQAAVAAPPFQMPSLRSSLNGAMEVSESWVQHEEEQASILIEMEPEWEREGEEHRRSKLLESRSDNEPTYSIWKEEQQGLWDKQDSLAKLSIHHLQALDKLNRNADTRCHEIEPPSADIPTPAFDDSLIDPALLALSSSPARLPANALASAEQDRPLTPEFSPNPFSPPLPSSPNPNPHVFDLDPGQLSPASRRRLAKRLHMRKQRAEAAGKEADMASVKLLPGRKKTTEDSRLHKSRPKKYKPRKAGKWIQEADLQGKATKHKPSKLKPVKWIHFDLQDEANGSHVAAGPSVTNAEDEDDTNGLSVPDPDVNNAPTVRHGKRGLTSAHKILSLFEERGINANTLIECGLDIFNLSALGKLMGLIHSAYADSDEKIDSSISIETVKLLRNILLDFVSTLIHRAISIREQEVLLKRKIKVWRLDKEDEVAPANVADALQMQALSTHSLLSEVTEDGEGDVPHDATPGVPQVEGEDRQSDDIVEQSLVVEDDSSFHARLPPHREIAPLFVTMPRRVDDEQLMSTTTDEEELLAELDDEWELDKLDRRLEARYETTLWQAMNGGKP</sequence>
<gene>
    <name evidence="2" type="ORF">GGX14DRAFT_439411</name>
</gene>
<feature type="region of interest" description="Disordered" evidence="1">
    <location>
        <begin position="533"/>
        <end position="557"/>
    </location>
</feature>
<keyword evidence="3" id="KW-1185">Reference proteome</keyword>
<accession>A0AAD6VPL2</accession>
<proteinExistence type="predicted"/>
<protein>
    <submittedName>
        <fullName evidence="2">Uncharacterized protein</fullName>
    </submittedName>
</protein>
<dbReference type="AlphaFoldDB" id="A0AAD6VPL2"/>
<evidence type="ECO:0000313" key="2">
    <source>
        <dbReference type="EMBL" id="KAJ7218048.1"/>
    </source>
</evidence>
<dbReference type="EMBL" id="JARJCW010000013">
    <property type="protein sequence ID" value="KAJ7218048.1"/>
    <property type="molecule type" value="Genomic_DNA"/>
</dbReference>
<dbReference type="GO" id="GO:0042790">
    <property type="term" value="P:nucleolar large rRNA transcription by RNA polymerase I"/>
    <property type="evidence" value="ECO:0007669"/>
    <property type="project" value="InterPro"/>
</dbReference>
<dbReference type="PANTHER" id="PTHR28079:SF1">
    <property type="entry name" value="RNA POLYMERASE I-SPECIFIC TRANSCRIPTION INITIATION FACTOR RRN5"/>
    <property type="match status" value="1"/>
</dbReference>
<evidence type="ECO:0000313" key="3">
    <source>
        <dbReference type="Proteomes" id="UP001219525"/>
    </source>
</evidence>
<evidence type="ECO:0000256" key="1">
    <source>
        <dbReference type="SAM" id="MobiDB-lite"/>
    </source>
</evidence>